<protein>
    <submittedName>
        <fullName evidence="1">GNAT family N-acetyltransferase</fullName>
    </submittedName>
</protein>
<evidence type="ECO:0000313" key="2">
    <source>
        <dbReference type="Proteomes" id="UP000824101"/>
    </source>
</evidence>
<name>A0A9D2GJQ2_9FIRM</name>
<gene>
    <name evidence="1" type="ORF">IAA17_11660</name>
</gene>
<reference evidence="1" key="1">
    <citation type="journal article" date="2021" name="PeerJ">
        <title>Extensive microbial diversity within the chicken gut microbiome revealed by metagenomics and culture.</title>
        <authorList>
            <person name="Gilroy R."/>
            <person name="Ravi A."/>
            <person name="Getino M."/>
            <person name="Pursley I."/>
            <person name="Horton D.L."/>
            <person name="Alikhan N.F."/>
            <person name="Baker D."/>
            <person name="Gharbi K."/>
            <person name="Hall N."/>
            <person name="Watson M."/>
            <person name="Adriaenssens E.M."/>
            <person name="Foster-Nyarko E."/>
            <person name="Jarju S."/>
            <person name="Secka A."/>
            <person name="Antonio M."/>
            <person name="Oren A."/>
            <person name="Chaudhuri R.R."/>
            <person name="La Ragione R."/>
            <person name="Hildebrand F."/>
            <person name="Pallen M.J."/>
        </authorList>
    </citation>
    <scope>NUCLEOTIDE SEQUENCE</scope>
    <source>
        <strain evidence="1">ChiBcec1-1093</strain>
    </source>
</reference>
<dbReference type="EMBL" id="DXBC01000187">
    <property type="protein sequence ID" value="HIZ80430.1"/>
    <property type="molecule type" value="Genomic_DNA"/>
</dbReference>
<accession>A0A9D2GJQ2</accession>
<evidence type="ECO:0000313" key="1">
    <source>
        <dbReference type="EMBL" id="HIZ80430.1"/>
    </source>
</evidence>
<dbReference type="Proteomes" id="UP000824101">
    <property type="component" value="Unassembled WGS sequence"/>
</dbReference>
<proteinExistence type="predicted"/>
<dbReference type="AlphaFoldDB" id="A0A9D2GJQ2"/>
<reference evidence="1" key="2">
    <citation type="submission" date="2021-04" db="EMBL/GenBank/DDBJ databases">
        <authorList>
            <person name="Gilroy R."/>
        </authorList>
    </citation>
    <scope>NUCLEOTIDE SEQUENCE</scope>
    <source>
        <strain evidence="1">ChiBcec1-1093</strain>
    </source>
</reference>
<comment type="caution">
    <text evidence="1">The sequence shown here is derived from an EMBL/GenBank/DDBJ whole genome shotgun (WGS) entry which is preliminary data.</text>
</comment>
<sequence>MEIRRIENKLEIQKALELIWETFLQFEAPDYSEEGIKSFKDFIDDEAMVNTLEFFGAYENGIRYTPMKYER</sequence>
<organism evidence="1 2">
    <name type="scientific">Candidatus Lachnoclostridium stercorigallinarum</name>
    <dbReference type="NCBI Taxonomy" id="2838634"/>
    <lineage>
        <taxon>Bacteria</taxon>
        <taxon>Bacillati</taxon>
        <taxon>Bacillota</taxon>
        <taxon>Clostridia</taxon>
        <taxon>Lachnospirales</taxon>
        <taxon>Lachnospiraceae</taxon>
    </lineage>
</organism>